<evidence type="ECO:0000256" key="4">
    <source>
        <dbReference type="ARBA" id="ARBA00023239"/>
    </source>
</evidence>
<dbReference type="GO" id="GO:0047804">
    <property type="term" value="F:cysteine-S-conjugate beta-lyase activity"/>
    <property type="evidence" value="ECO:0007669"/>
    <property type="project" value="UniProtKB-EC"/>
</dbReference>
<dbReference type="Gene3D" id="3.90.1150.10">
    <property type="entry name" value="Aspartate Aminotransferase, domain 1"/>
    <property type="match status" value="1"/>
</dbReference>
<evidence type="ECO:0000259" key="6">
    <source>
        <dbReference type="Pfam" id="PF00155"/>
    </source>
</evidence>
<dbReference type="GO" id="GO:0030170">
    <property type="term" value="F:pyridoxal phosphate binding"/>
    <property type="evidence" value="ECO:0007669"/>
    <property type="project" value="InterPro"/>
</dbReference>
<dbReference type="InterPro" id="IPR015421">
    <property type="entry name" value="PyrdxlP-dep_Trfase_major"/>
</dbReference>
<evidence type="ECO:0000256" key="2">
    <source>
        <dbReference type="ARBA" id="ARBA00012224"/>
    </source>
</evidence>
<dbReference type="NCBIfam" id="TIGR04350">
    <property type="entry name" value="C_S_lyase_PatB"/>
    <property type="match status" value="1"/>
</dbReference>
<evidence type="ECO:0000313" key="8">
    <source>
        <dbReference type="EMBL" id="MSC33243.1"/>
    </source>
</evidence>
<accession>A0A6N7S7F3</accession>
<comment type="cofactor">
    <cofactor evidence="1">
        <name>pyridoxal 5'-phosphate</name>
        <dbReference type="ChEBI" id="CHEBI:597326"/>
    </cofactor>
</comment>
<dbReference type="SUPFAM" id="SSF53383">
    <property type="entry name" value="PLP-dependent transferases"/>
    <property type="match status" value="1"/>
</dbReference>
<dbReference type="PANTHER" id="PTHR43525:SF1">
    <property type="entry name" value="PROTEIN MALY"/>
    <property type="match status" value="1"/>
</dbReference>
<keyword evidence="10" id="KW-1185">Reference proteome</keyword>
<sequence length="397" mass="44645">MMMNFDQTLDRRNTCSMKWDVAEGELPMGLADMDFETAPEIKAAILQRAQHGAYGYTIVPDAWAQAYQGWWQRRHHWQIQKDWLLFCTGVVPAISSVIRKLSTPAEKVLVMTPVYNIFFNSIVNNGRQVLESPLVYDGEQYGIDFNDLESKLADPQTTLMILCNPHNPIGRLWSREELLRIGELCAKYQVVVIADEIHCDLTDPQVEYIPFASVSSTCENLSVTCLAPTKTFNLAGLQTAAIVVANPNLRHKVWRAINTDEIAEPNVFAVEAAIAAFNHGEVWLDTLRQQIYANKQHLIEVLHEALPQLKVIPSKATYLIWIDCHAVSDDSAALAKFLRQETGLILNEGLEYGKAGEAFLRMNIAVSPARLDEGLQRLIRGIQAFDGIKQALKPCRN</sequence>
<comment type="similarity">
    <text evidence="5">Belongs to the class-II pyridoxal-phosphate-dependent aminotransferase family. MalY/PatB cystathionine beta-lyase subfamily.</text>
</comment>
<evidence type="ECO:0000256" key="1">
    <source>
        <dbReference type="ARBA" id="ARBA00001933"/>
    </source>
</evidence>
<dbReference type="AlphaFoldDB" id="A0A6N7S7F3"/>
<dbReference type="InterPro" id="IPR004839">
    <property type="entry name" value="Aminotransferase_I/II_large"/>
</dbReference>
<dbReference type="InterPro" id="IPR015424">
    <property type="entry name" value="PyrdxlP-dep_Trfase"/>
</dbReference>
<dbReference type="Proteomes" id="UP000433575">
    <property type="component" value="Unassembled WGS sequence"/>
</dbReference>
<feature type="domain" description="Aminotransferase class I/classII large" evidence="6">
    <location>
        <begin position="31"/>
        <end position="378"/>
    </location>
</feature>
<dbReference type="Proteomes" id="UP000480929">
    <property type="component" value="Unassembled WGS sequence"/>
</dbReference>
<dbReference type="PANTHER" id="PTHR43525">
    <property type="entry name" value="PROTEIN MALY"/>
    <property type="match status" value="1"/>
</dbReference>
<name>A0A6N7S7F3_9FIRM</name>
<comment type="caution">
    <text evidence="7">The sequence shown here is derived from an EMBL/GenBank/DDBJ whole genome shotgun (WGS) entry which is preliminary data.</text>
</comment>
<gene>
    <name evidence="8" type="ORF">GKD88_08920</name>
    <name evidence="7" type="ORF">GKE08_09515</name>
</gene>
<dbReference type="CDD" id="cd00609">
    <property type="entry name" value="AAT_like"/>
    <property type="match status" value="1"/>
</dbReference>
<keyword evidence="4 7" id="KW-0456">Lyase</keyword>
<dbReference type="InterPro" id="IPR015422">
    <property type="entry name" value="PyrdxlP-dep_Trfase_small"/>
</dbReference>
<proteinExistence type="inferred from homology"/>
<evidence type="ECO:0000313" key="7">
    <source>
        <dbReference type="EMBL" id="MSA89565.1"/>
    </source>
</evidence>
<evidence type="ECO:0000256" key="3">
    <source>
        <dbReference type="ARBA" id="ARBA00022898"/>
    </source>
</evidence>
<keyword evidence="3" id="KW-0663">Pyridoxal phosphate</keyword>
<dbReference type="InterPro" id="IPR051798">
    <property type="entry name" value="Class-II_PLP-Dep_Aminotrans"/>
</dbReference>
<evidence type="ECO:0000313" key="10">
    <source>
        <dbReference type="Proteomes" id="UP000480929"/>
    </source>
</evidence>
<evidence type="ECO:0000313" key="9">
    <source>
        <dbReference type="Proteomes" id="UP000433575"/>
    </source>
</evidence>
<dbReference type="Pfam" id="PF00155">
    <property type="entry name" value="Aminotran_1_2"/>
    <property type="match status" value="1"/>
</dbReference>
<dbReference type="InterPro" id="IPR027619">
    <property type="entry name" value="C-S_lyase_PatB-like"/>
</dbReference>
<dbReference type="EC" id="4.4.1.13" evidence="2"/>
<reference evidence="9 10" key="1">
    <citation type="journal article" date="2019" name="Nat. Med.">
        <title>A library of human gut bacterial isolates paired with longitudinal multiomics data enables mechanistic microbiome research.</title>
        <authorList>
            <person name="Poyet M."/>
            <person name="Groussin M."/>
            <person name="Gibbons S.M."/>
            <person name="Avila-Pacheco J."/>
            <person name="Jiang X."/>
            <person name="Kearney S.M."/>
            <person name="Perrotta A.R."/>
            <person name="Berdy B."/>
            <person name="Zhao S."/>
            <person name="Lieberman T.D."/>
            <person name="Swanson P.K."/>
            <person name="Smith M."/>
            <person name="Roesemann S."/>
            <person name="Alexander J.E."/>
            <person name="Rich S.A."/>
            <person name="Livny J."/>
            <person name="Vlamakis H."/>
            <person name="Clish C."/>
            <person name="Bullock K."/>
            <person name="Deik A."/>
            <person name="Scott J."/>
            <person name="Pierce K.A."/>
            <person name="Xavier R.J."/>
            <person name="Alm E.J."/>
        </authorList>
    </citation>
    <scope>NUCLEOTIDE SEQUENCE [LARGE SCALE GENOMIC DNA]</scope>
    <source>
        <strain evidence="7 9">BIOML-A4</strain>
        <strain evidence="8 10">BIOML-A5</strain>
    </source>
</reference>
<dbReference type="EMBL" id="WKPJ01000012">
    <property type="protein sequence ID" value="MSA89565.1"/>
    <property type="molecule type" value="Genomic_DNA"/>
</dbReference>
<dbReference type="Gene3D" id="3.40.640.10">
    <property type="entry name" value="Type I PLP-dependent aspartate aminotransferase-like (Major domain)"/>
    <property type="match status" value="1"/>
</dbReference>
<organism evidence="7 9">
    <name type="scientific">Holdemania massiliensis</name>
    <dbReference type="NCBI Taxonomy" id="1468449"/>
    <lineage>
        <taxon>Bacteria</taxon>
        <taxon>Bacillati</taxon>
        <taxon>Bacillota</taxon>
        <taxon>Erysipelotrichia</taxon>
        <taxon>Erysipelotrichales</taxon>
        <taxon>Erysipelotrichaceae</taxon>
        <taxon>Holdemania</taxon>
    </lineage>
</organism>
<protein>
    <recommendedName>
        <fullName evidence="2">cysteine-S-conjugate beta-lyase</fullName>
        <ecNumber evidence="2">4.4.1.13</ecNumber>
    </recommendedName>
</protein>
<evidence type="ECO:0000256" key="5">
    <source>
        <dbReference type="ARBA" id="ARBA00037974"/>
    </source>
</evidence>
<dbReference type="EMBL" id="WKPI01000013">
    <property type="protein sequence ID" value="MSC33243.1"/>
    <property type="molecule type" value="Genomic_DNA"/>
</dbReference>